<dbReference type="EMBL" id="JAAIUW010000013">
    <property type="protein sequence ID" value="KAF7805055.1"/>
    <property type="molecule type" value="Genomic_DNA"/>
</dbReference>
<name>A0A834W121_9FABA</name>
<evidence type="ECO:0000256" key="1">
    <source>
        <dbReference type="SAM" id="MobiDB-lite"/>
    </source>
</evidence>
<gene>
    <name evidence="2" type="ORF">G2W53_044166</name>
</gene>
<dbReference type="Proteomes" id="UP000634136">
    <property type="component" value="Unassembled WGS sequence"/>
</dbReference>
<evidence type="ECO:0000313" key="2">
    <source>
        <dbReference type="EMBL" id="KAF7805055.1"/>
    </source>
</evidence>
<comment type="caution">
    <text evidence="2">The sequence shown here is derived from an EMBL/GenBank/DDBJ whole genome shotgun (WGS) entry which is preliminary data.</text>
</comment>
<accession>A0A834W121</accession>
<feature type="region of interest" description="Disordered" evidence="1">
    <location>
        <begin position="145"/>
        <end position="199"/>
    </location>
</feature>
<evidence type="ECO:0000313" key="3">
    <source>
        <dbReference type="Proteomes" id="UP000634136"/>
    </source>
</evidence>
<protein>
    <submittedName>
        <fullName evidence="2">Uncharacterized protein</fullName>
    </submittedName>
</protein>
<reference evidence="2" key="1">
    <citation type="submission" date="2020-09" db="EMBL/GenBank/DDBJ databases">
        <title>Genome-Enabled Discovery of Anthraquinone Biosynthesis in Senna tora.</title>
        <authorList>
            <person name="Kang S.-H."/>
            <person name="Pandey R.P."/>
            <person name="Lee C.-M."/>
            <person name="Sim J.-S."/>
            <person name="Jeong J.-T."/>
            <person name="Choi B.-S."/>
            <person name="Jung M."/>
            <person name="Ginzburg D."/>
            <person name="Zhao K."/>
            <person name="Won S.Y."/>
            <person name="Oh T.-J."/>
            <person name="Yu Y."/>
            <person name="Kim N.-H."/>
            <person name="Lee O.R."/>
            <person name="Lee T.-H."/>
            <person name="Bashyal P."/>
            <person name="Kim T.-S."/>
            <person name="Lee W.-H."/>
            <person name="Kawkins C."/>
            <person name="Kim C.-K."/>
            <person name="Kim J.S."/>
            <person name="Ahn B.O."/>
            <person name="Rhee S.Y."/>
            <person name="Sohng J.K."/>
        </authorList>
    </citation>
    <scope>NUCLEOTIDE SEQUENCE</scope>
    <source>
        <tissue evidence="2">Leaf</tissue>
    </source>
</reference>
<organism evidence="2 3">
    <name type="scientific">Senna tora</name>
    <dbReference type="NCBI Taxonomy" id="362788"/>
    <lineage>
        <taxon>Eukaryota</taxon>
        <taxon>Viridiplantae</taxon>
        <taxon>Streptophyta</taxon>
        <taxon>Embryophyta</taxon>
        <taxon>Tracheophyta</taxon>
        <taxon>Spermatophyta</taxon>
        <taxon>Magnoliopsida</taxon>
        <taxon>eudicotyledons</taxon>
        <taxon>Gunneridae</taxon>
        <taxon>Pentapetalae</taxon>
        <taxon>rosids</taxon>
        <taxon>fabids</taxon>
        <taxon>Fabales</taxon>
        <taxon>Fabaceae</taxon>
        <taxon>Caesalpinioideae</taxon>
        <taxon>Cassia clade</taxon>
        <taxon>Senna</taxon>
    </lineage>
</organism>
<sequence length="248" mass="27532">MKRTGGSHPYGDNIPLSNNNVGDEDDRHLLRRMEPSSSHEAFNNQAEAHVLNSPQQLQQFPNAMSTYQGMDSSSREVSKKQKFDVSALNSVEKEMVYEGINGNIRGSSSAEGNSDHILLGSSAHEIMKPMLNEVLPSQIQIRDETPLSYSPHPTSPVPSDVLKKNNNESAGNDECMRNEGDGKTSSGSGTFDGLSDLEDVSSSSRRRRYDFDYYNWLDMSSFDPSPFDFLCTLDDCNHFPTVVNKPSN</sequence>
<feature type="region of interest" description="Disordered" evidence="1">
    <location>
        <begin position="1"/>
        <end position="26"/>
    </location>
</feature>
<keyword evidence="3" id="KW-1185">Reference proteome</keyword>
<dbReference type="AlphaFoldDB" id="A0A834W121"/>
<proteinExistence type="predicted"/>